<dbReference type="EMBL" id="JAPQFJ010000003">
    <property type="protein sequence ID" value="MCY6957945.1"/>
    <property type="molecule type" value="Genomic_DNA"/>
</dbReference>
<name>A0ABT4D6M2_9CLOT</name>
<accession>A0ABT4D6M2</accession>
<comment type="caution">
    <text evidence="1">The sequence shown here is derived from an EMBL/GenBank/DDBJ whole genome shotgun (WGS) entry which is preliminary data.</text>
</comment>
<organism evidence="1 2">
    <name type="scientific">Clostridium brassicae</name>
    <dbReference type="NCBI Taxonomy" id="2999072"/>
    <lineage>
        <taxon>Bacteria</taxon>
        <taxon>Bacillati</taxon>
        <taxon>Bacillota</taxon>
        <taxon>Clostridia</taxon>
        <taxon>Eubacteriales</taxon>
        <taxon>Clostridiaceae</taxon>
        <taxon>Clostridium</taxon>
    </lineage>
</organism>
<sequence>MLSIYSSFVCKTCKKEFVVLAEEISNFNGYLVCPYCSSKRVKRENIADNLKECMQHTSYKRVRGALRQK</sequence>
<evidence type="ECO:0008006" key="3">
    <source>
        <dbReference type="Google" id="ProtNLM"/>
    </source>
</evidence>
<protein>
    <recommendedName>
        <fullName evidence="3">Zinc ribbon domain-containing protein</fullName>
    </recommendedName>
</protein>
<reference evidence="1" key="1">
    <citation type="submission" date="2022-12" db="EMBL/GenBank/DDBJ databases">
        <title>Clostridium sp. nov., isolated from industrial wastewater.</title>
        <authorList>
            <person name="Jiayan W."/>
        </authorList>
    </citation>
    <scope>NUCLEOTIDE SEQUENCE</scope>
    <source>
        <strain evidence="1">ZC22-4</strain>
    </source>
</reference>
<evidence type="ECO:0000313" key="1">
    <source>
        <dbReference type="EMBL" id="MCY6957945.1"/>
    </source>
</evidence>
<evidence type="ECO:0000313" key="2">
    <source>
        <dbReference type="Proteomes" id="UP001144612"/>
    </source>
</evidence>
<proteinExistence type="predicted"/>
<keyword evidence="2" id="KW-1185">Reference proteome</keyword>
<gene>
    <name evidence="1" type="ORF">OW729_04920</name>
</gene>
<dbReference type="Proteomes" id="UP001144612">
    <property type="component" value="Unassembled WGS sequence"/>
</dbReference>
<dbReference type="RefSeq" id="WP_268060344.1">
    <property type="nucleotide sequence ID" value="NZ_JAPQFJ010000003.1"/>
</dbReference>